<dbReference type="AlphaFoldDB" id="A0A1A9UL61"/>
<dbReference type="Proteomes" id="UP000078200">
    <property type="component" value="Unassembled WGS sequence"/>
</dbReference>
<sequence>MLTLIGNLRDACLMVNGLTVTIATTKCAPANHAELLPSILGPRDQRLTNFLLFYENANDIFLSNSKDYERYISWPKHLGTLKSFLLDLGLDDSYIVKLHDMKAQYIRQASWQYAVAAFTSTLSNGNFLMETWQVTGHSENLHTWRHLIEPNK</sequence>
<reference evidence="1" key="2">
    <citation type="submission" date="2020-05" db="UniProtKB">
        <authorList>
            <consortium name="EnsemblMetazoa"/>
        </authorList>
    </citation>
    <scope>IDENTIFICATION</scope>
    <source>
        <strain evidence="1">TTRI</strain>
    </source>
</reference>
<keyword evidence="2" id="KW-1185">Reference proteome</keyword>
<protein>
    <submittedName>
        <fullName evidence="1">Uncharacterized protein</fullName>
    </submittedName>
</protein>
<accession>A0A1A9UL61</accession>
<proteinExistence type="predicted"/>
<evidence type="ECO:0000313" key="1">
    <source>
        <dbReference type="EnsemblMetazoa" id="GAUT016926-PA"/>
    </source>
</evidence>
<evidence type="ECO:0000313" key="2">
    <source>
        <dbReference type="Proteomes" id="UP000078200"/>
    </source>
</evidence>
<dbReference type="EnsemblMetazoa" id="GAUT016926-RA">
    <property type="protein sequence ID" value="GAUT016926-PA"/>
    <property type="gene ID" value="GAUT016926"/>
</dbReference>
<reference evidence="2" key="1">
    <citation type="submission" date="2014-05" db="EMBL/GenBank/DDBJ databases">
        <authorList>
            <person name="Aksoy S."/>
            <person name="Warren W."/>
            <person name="Wilson R.K."/>
        </authorList>
    </citation>
    <scope>NUCLEOTIDE SEQUENCE [LARGE SCALE GENOMIC DNA]</scope>
    <source>
        <strain evidence="2">TTRI</strain>
    </source>
</reference>
<dbReference type="EnsemblMetazoa" id="GAUT008048-RA">
    <property type="protein sequence ID" value="GAUT008048-PA"/>
    <property type="gene ID" value="GAUT008048"/>
</dbReference>
<dbReference type="VEuPathDB" id="VectorBase:GAUT008048"/>
<dbReference type="VEuPathDB" id="VectorBase:GAUT016926"/>
<organism evidence="1 2">
    <name type="scientific">Glossina austeni</name>
    <name type="common">Savannah tsetse fly</name>
    <dbReference type="NCBI Taxonomy" id="7395"/>
    <lineage>
        <taxon>Eukaryota</taxon>
        <taxon>Metazoa</taxon>
        <taxon>Ecdysozoa</taxon>
        <taxon>Arthropoda</taxon>
        <taxon>Hexapoda</taxon>
        <taxon>Insecta</taxon>
        <taxon>Pterygota</taxon>
        <taxon>Neoptera</taxon>
        <taxon>Endopterygota</taxon>
        <taxon>Diptera</taxon>
        <taxon>Brachycera</taxon>
        <taxon>Muscomorpha</taxon>
        <taxon>Hippoboscoidea</taxon>
        <taxon>Glossinidae</taxon>
        <taxon>Glossina</taxon>
    </lineage>
</organism>
<name>A0A1A9UL61_GLOAU</name>